<evidence type="ECO:0000256" key="3">
    <source>
        <dbReference type="ARBA" id="ARBA00022505"/>
    </source>
</evidence>
<evidence type="ECO:0000256" key="4">
    <source>
        <dbReference type="ARBA" id="ARBA00022519"/>
    </source>
</evidence>
<evidence type="ECO:0000259" key="11">
    <source>
        <dbReference type="PROSITE" id="PS51866"/>
    </source>
</evidence>
<dbReference type="Gene3D" id="3.40.50.300">
    <property type="entry name" value="P-loop containing nucleotide triphosphate hydrolases"/>
    <property type="match status" value="1"/>
</dbReference>
<dbReference type="EMBL" id="DMVW01000030">
    <property type="protein sequence ID" value="HAR50753.1"/>
    <property type="molecule type" value="Genomic_DNA"/>
</dbReference>
<dbReference type="SMART" id="SM00382">
    <property type="entry name" value="AAA"/>
    <property type="match status" value="1"/>
</dbReference>
<dbReference type="Proteomes" id="UP000264719">
    <property type="component" value="Unassembled WGS sequence"/>
</dbReference>
<keyword evidence="4" id="KW-0997">Cell inner membrane</keyword>
<keyword evidence="7" id="KW-1278">Translocase</keyword>
<dbReference type="PROSITE" id="PS50893">
    <property type="entry name" value="ABC_TRANSPORTER_2"/>
    <property type="match status" value="1"/>
</dbReference>
<evidence type="ECO:0000313" key="12">
    <source>
        <dbReference type="EMBL" id="HAR50753.1"/>
    </source>
</evidence>
<feature type="domain" description="Mop" evidence="11">
    <location>
        <begin position="292"/>
        <end position="358"/>
    </location>
</feature>
<dbReference type="InterPro" id="IPR005116">
    <property type="entry name" value="Transp-assoc_OB_typ1"/>
</dbReference>
<evidence type="ECO:0000256" key="6">
    <source>
        <dbReference type="ARBA" id="ARBA00022840"/>
    </source>
</evidence>
<reference evidence="12 13" key="1">
    <citation type="journal article" date="2018" name="Nat. Biotechnol.">
        <title>A standardized bacterial taxonomy based on genome phylogeny substantially revises the tree of life.</title>
        <authorList>
            <person name="Parks D.H."/>
            <person name="Chuvochina M."/>
            <person name="Waite D.W."/>
            <person name="Rinke C."/>
            <person name="Skarshewski A."/>
            <person name="Chaumeil P.A."/>
            <person name="Hugenholtz P."/>
        </authorList>
    </citation>
    <scope>NUCLEOTIDE SEQUENCE [LARGE SCALE GENOMIC DNA]</scope>
    <source>
        <strain evidence="12">UBA9169</strain>
    </source>
</reference>
<comment type="caution">
    <text evidence="12">The sequence shown here is derived from an EMBL/GenBank/DDBJ whole genome shotgun (WGS) entry which is preliminary data.</text>
</comment>
<dbReference type="InterPro" id="IPR004606">
    <property type="entry name" value="Mop_domain"/>
</dbReference>
<sequence length="371" mass="38713">MSLSLDITKSFPGFTLEAALQAGTGVTALFGPSGSGKTSVVNAVAGLLRPDAGRIALGDRVLFDGAAGQMVPPHRRRVGYVFQDSRLFPHMSVAGNLRYGARFAPEPPDPAQEARIVDLLGLGGLLDRRPRALSGGETQRVALGRAILSQPEMLLLDEPLAALDDRRKADILPYLEELRDGLGLSMLYVSHSLGEVARLADRIVVMAGGRVVLSGPVQEVLSDPAALPFVGVREAGAVLSARVLGHEADGLTRLGLDAGELLLPGVTAAPGTGLRIRVLASDVLISRGRPEGLSSRNILPAVVSGLYRGEGPGVAVQLALGRDRILARITARAADELELAPGAEVFAILKATAVPRQSIGQDVGQGDPLSD</sequence>
<evidence type="ECO:0000256" key="7">
    <source>
        <dbReference type="ARBA" id="ARBA00022967"/>
    </source>
</evidence>
<dbReference type="AlphaFoldDB" id="A0A348W891"/>
<keyword evidence="6 12" id="KW-0067">ATP-binding</keyword>
<dbReference type="PANTHER" id="PTHR43514:SF4">
    <property type="entry name" value="ABC TRANSPORTER I FAMILY MEMBER 10"/>
    <property type="match status" value="1"/>
</dbReference>
<dbReference type="RefSeq" id="WP_339854510.1">
    <property type="nucleotide sequence ID" value="NZ_CAXAXR010000010.1"/>
</dbReference>
<evidence type="ECO:0000259" key="10">
    <source>
        <dbReference type="PROSITE" id="PS50893"/>
    </source>
</evidence>
<dbReference type="Pfam" id="PF00005">
    <property type="entry name" value="ABC_tran"/>
    <property type="match status" value="1"/>
</dbReference>
<keyword evidence="1" id="KW-0813">Transport</keyword>
<dbReference type="InterPro" id="IPR011868">
    <property type="entry name" value="ModC_ABC_ATP-bd"/>
</dbReference>
<keyword evidence="5" id="KW-0547">Nucleotide-binding</keyword>
<keyword evidence="3 9" id="KW-0500">Molybdenum</keyword>
<evidence type="ECO:0000256" key="2">
    <source>
        <dbReference type="ARBA" id="ARBA00022475"/>
    </source>
</evidence>
<dbReference type="GO" id="GO:0016887">
    <property type="term" value="F:ATP hydrolysis activity"/>
    <property type="evidence" value="ECO:0007669"/>
    <property type="project" value="InterPro"/>
</dbReference>
<dbReference type="PANTHER" id="PTHR43514">
    <property type="entry name" value="ABC TRANSPORTER I FAMILY MEMBER 10"/>
    <property type="match status" value="1"/>
</dbReference>
<dbReference type="InterPro" id="IPR050334">
    <property type="entry name" value="Molybdenum_import_ModC"/>
</dbReference>
<dbReference type="InterPro" id="IPR003593">
    <property type="entry name" value="AAA+_ATPase"/>
</dbReference>
<gene>
    <name evidence="12" type="primary">modC</name>
    <name evidence="12" type="ORF">DCS45_02600</name>
</gene>
<dbReference type="GO" id="GO:0015098">
    <property type="term" value="F:molybdate ion transmembrane transporter activity"/>
    <property type="evidence" value="ECO:0007669"/>
    <property type="project" value="InterPro"/>
</dbReference>
<evidence type="ECO:0000256" key="8">
    <source>
        <dbReference type="ARBA" id="ARBA00023136"/>
    </source>
</evidence>
<proteinExistence type="predicted"/>
<dbReference type="InterPro" id="IPR008995">
    <property type="entry name" value="Mo/tungstate-bd_C_term_dom"/>
</dbReference>
<evidence type="ECO:0000256" key="1">
    <source>
        <dbReference type="ARBA" id="ARBA00022448"/>
    </source>
</evidence>
<dbReference type="GO" id="GO:0005524">
    <property type="term" value="F:ATP binding"/>
    <property type="evidence" value="ECO:0007669"/>
    <property type="project" value="UniProtKB-KW"/>
</dbReference>
<protein>
    <submittedName>
        <fullName evidence="12">Molybdenum ABC transporter ATP-binding protein</fullName>
    </submittedName>
</protein>
<dbReference type="Gene3D" id="2.40.50.100">
    <property type="match status" value="1"/>
</dbReference>
<accession>A0A348W891</accession>
<dbReference type="InterPro" id="IPR003439">
    <property type="entry name" value="ABC_transporter-like_ATP-bd"/>
</dbReference>
<dbReference type="Pfam" id="PF03459">
    <property type="entry name" value="TOBE"/>
    <property type="match status" value="1"/>
</dbReference>
<evidence type="ECO:0000256" key="9">
    <source>
        <dbReference type="PROSITE-ProRule" id="PRU01213"/>
    </source>
</evidence>
<dbReference type="PROSITE" id="PS51866">
    <property type="entry name" value="MOP"/>
    <property type="match status" value="1"/>
</dbReference>
<dbReference type="SUPFAM" id="SSF50331">
    <property type="entry name" value="MOP-like"/>
    <property type="match status" value="1"/>
</dbReference>
<evidence type="ECO:0000313" key="13">
    <source>
        <dbReference type="Proteomes" id="UP000264719"/>
    </source>
</evidence>
<keyword evidence="2" id="KW-1003">Cell membrane</keyword>
<dbReference type="InterPro" id="IPR027417">
    <property type="entry name" value="P-loop_NTPase"/>
</dbReference>
<organism evidence="12 13">
    <name type="scientific">Roseovarius nubinhibens</name>
    <dbReference type="NCBI Taxonomy" id="314263"/>
    <lineage>
        <taxon>Bacteria</taxon>
        <taxon>Pseudomonadati</taxon>
        <taxon>Pseudomonadota</taxon>
        <taxon>Alphaproteobacteria</taxon>
        <taxon>Rhodobacterales</taxon>
        <taxon>Roseobacteraceae</taxon>
        <taxon>Roseovarius</taxon>
    </lineage>
</organism>
<keyword evidence="8" id="KW-0472">Membrane</keyword>
<dbReference type="SUPFAM" id="SSF52540">
    <property type="entry name" value="P-loop containing nucleoside triphosphate hydrolases"/>
    <property type="match status" value="1"/>
</dbReference>
<dbReference type="NCBIfam" id="TIGR02142">
    <property type="entry name" value="modC_ABC"/>
    <property type="match status" value="1"/>
</dbReference>
<name>A0A348W891_9RHOB</name>
<dbReference type="GO" id="GO:0016020">
    <property type="term" value="C:membrane"/>
    <property type="evidence" value="ECO:0007669"/>
    <property type="project" value="InterPro"/>
</dbReference>
<dbReference type="GO" id="GO:0140359">
    <property type="term" value="F:ABC-type transporter activity"/>
    <property type="evidence" value="ECO:0007669"/>
    <property type="project" value="InterPro"/>
</dbReference>
<evidence type="ECO:0000256" key="5">
    <source>
        <dbReference type="ARBA" id="ARBA00022741"/>
    </source>
</evidence>
<feature type="domain" description="ABC transporter" evidence="10">
    <location>
        <begin position="2"/>
        <end position="233"/>
    </location>
</feature>